<organism evidence="8 9">
    <name type="scientific">Saccharothrix syringae</name>
    <name type="common">Nocardiopsis syringae</name>
    <dbReference type="NCBI Taxonomy" id="103733"/>
    <lineage>
        <taxon>Bacteria</taxon>
        <taxon>Bacillati</taxon>
        <taxon>Actinomycetota</taxon>
        <taxon>Actinomycetes</taxon>
        <taxon>Pseudonocardiales</taxon>
        <taxon>Pseudonocardiaceae</taxon>
        <taxon>Saccharothrix</taxon>
    </lineage>
</organism>
<dbReference type="GO" id="GO:0004497">
    <property type="term" value="F:monooxygenase activity"/>
    <property type="evidence" value="ECO:0007669"/>
    <property type="project" value="UniProtKB-KW"/>
</dbReference>
<accession>A0A5Q0H5Q4</accession>
<dbReference type="InterPro" id="IPR001128">
    <property type="entry name" value="Cyt_P450"/>
</dbReference>
<name>A0A5Q0H5Q4_SACSY</name>
<dbReference type="EMBL" id="CP034550">
    <property type="protein sequence ID" value="QFZ21235.1"/>
    <property type="molecule type" value="Genomic_DNA"/>
</dbReference>
<dbReference type="PANTHER" id="PTHR46696:SF6">
    <property type="entry name" value="P450, PUTATIVE (EUROFUNG)-RELATED"/>
    <property type="match status" value="1"/>
</dbReference>
<dbReference type="InterPro" id="IPR036396">
    <property type="entry name" value="Cyt_P450_sf"/>
</dbReference>
<keyword evidence="5 7" id="KW-0408">Iron</keyword>
<keyword evidence="3 7" id="KW-0479">Metal-binding</keyword>
<dbReference type="GO" id="GO:0005506">
    <property type="term" value="F:iron ion binding"/>
    <property type="evidence" value="ECO:0007669"/>
    <property type="project" value="InterPro"/>
</dbReference>
<keyword evidence="2 7" id="KW-0349">Heme</keyword>
<dbReference type="Pfam" id="PF00067">
    <property type="entry name" value="p450"/>
    <property type="match status" value="1"/>
</dbReference>
<evidence type="ECO:0000256" key="1">
    <source>
        <dbReference type="ARBA" id="ARBA00010617"/>
    </source>
</evidence>
<dbReference type="OrthoDB" id="3326012at2"/>
<dbReference type="SUPFAM" id="SSF48264">
    <property type="entry name" value="Cytochrome P450"/>
    <property type="match status" value="1"/>
</dbReference>
<dbReference type="InterPro" id="IPR002397">
    <property type="entry name" value="Cyt_P450_B"/>
</dbReference>
<dbReference type="RefSeq" id="WP_051766196.1">
    <property type="nucleotide sequence ID" value="NZ_CP034550.1"/>
</dbReference>
<evidence type="ECO:0000313" key="8">
    <source>
        <dbReference type="EMBL" id="QFZ21235.1"/>
    </source>
</evidence>
<dbReference type="GO" id="GO:0016705">
    <property type="term" value="F:oxidoreductase activity, acting on paired donors, with incorporation or reduction of molecular oxygen"/>
    <property type="evidence" value="ECO:0007669"/>
    <property type="project" value="InterPro"/>
</dbReference>
<dbReference type="Gene3D" id="1.10.630.10">
    <property type="entry name" value="Cytochrome P450"/>
    <property type="match status" value="1"/>
</dbReference>
<dbReference type="AlphaFoldDB" id="A0A5Q0H5Q4"/>
<evidence type="ECO:0000256" key="7">
    <source>
        <dbReference type="RuleBase" id="RU000461"/>
    </source>
</evidence>
<evidence type="ECO:0000256" key="4">
    <source>
        <dbReference type="ARBA" id="ARBA00023002"/>
    </source>
</evidence>
<proteinExistence type="inferred from homology"/>
<dbReference type="PRINTS" id="PR00359">
    <property type="entry name" value="BP450"/>
</dbReference>
<gene>
    <name evidence="8" type="ORF">EKG83_31060</name>
</gene>
<protein>
    <submittedName>
        <fullName evidence="8">Cytochrome P450</fullName>
    </submittedName>
</protein>
<dbReference type="GO" id="GO:0020037">
    <property type="term" value="F:heme binding"/>
    <property type="evidence" value="ECO:0007669"/>
    <property type="project" value="InterPro"/>
</dbReference>
<keyword evidence="6 7" id="KW-0503">Monooxygenase</keyword>
<dbReference type="InterPro" id="IPR017972">
    <property type="entry name" value="Cyt_P450_CS"/>
</dbReference>
<keyword evidence="9" id="KW-1185">Reference proteome</keyword>
<evidence type="ECO:0000256" key="6">
    <source>
        <dbReference type="ARBA" id="ARBA00023033"/>
    </source>
</evidence>
<evidence type="ECO:0000256" key="2">
    <source>
        <dbReference type="ARBA" id="ARBA00022617"/>
    </source>
</evidence>
<dbReference type="Proteomes" id="UP000325787">
    <property type="component" value="Chromosome"/>
</dbReference>
<dbReference type="PANTHER" id="PTHR46696">
    <property type="entry name" value="P450, PUTATIVE (EUROFUNG)-RELATED"/>
    <property type="match status" value="1"/>
</dbReference>
<sequence length="388" mass="42293">MAVVPELRRYPFTPFTGDLPGELLDMIETDPVSRVLLPDGEPAWLVLDYANCCAVLADPRFARLPPGAVTPDRPRDLNMDGPAHAAVRRVGGRAFTGRRVESYRPRIQAVVDELVDAMVAGPRPADLVAALVAPLPVRVTCELLGVPAPDREQFEGWLAGLNSVLTYNSAEAAKGLWVYLSGQVAAKRAAPGDDLLSVWLEGQEEHGLTDQELVVLAMGLLRGGLEVNSTAAGVRALFLHPEQMAELVRDPGKAPAAIDEILRYTAVSSMFRVQVVTEDLVLGGVELRAGERVMAIPWVANRDPRIFPNPNEFDIDRTPTSPHLAFGYGPHFCLGTAVARLQVELSITTLLRRLPGLAPAVPIDELPWRHDRINGGIESFPVVWRDDQ</sequence>
<dbReference type="FunFam" id="1.10.630.10:FF:000018">
    <property type="entry name" value="Cytochrome P450 monooxygenase"/>
    <property type="match status" value="1"/>
</dbReference>
<evidence type="ECO:0000256" key="5">
    <source>
        <dbReference type="ARBA" id="ARBA00023004"/>
    </source>
</evidence>
<evidence type="ECO:0000313" key="9">
    <source>
        <dbReference type="Proteomes" id="UP000325787"/>
    </source>
</evidence>
<dbReference type="PROSITE" id="PS00086">
    <property type="entry name" value="CYTOCHROME_P450"/>
    <property type="match status" value="1"/>
</dbReference>
<evidence type="ECO:0000256" key="3">
    <source>
        <dbReference type="ARBA" id="ARBA00022723"/>
    </source>
</evidence>
<dbReference type="CDD" id="cd11031">
    <property type="entry name" value="Cyp158A-like"/>
    <property type="match status" value="1"/>
</dbReference>
<dbReference type="KEGG" id="ssyi:EKG83_31060"/>
<comment type="similarity">
    <text evidence="1 7">Belongs to the cytochrome P450 family.</text>
</comment>
<reference evidence="9" key="1">
    <citation type="journal article" date="2021" name="Curr. Microbiol.">
        <title>Complete genome of nocamycin-producing strain Saccharothrix syringae NRRL B-16468 reveals the biosynthetic potential for secondary metabolites.</title>
        <authorList>
            <person name="Mo X."/>
            <person name="Yang S."/>
        </authorList>
    </citation>
    <scope>NUCLEOTIDE SEQUENCE [LARGE SCALE GENOMIC DNA]</scope>
    <source>
        <strain evidence="9">ATCC 51364 / DSM 43886 / JCM 6844 / KCTC 9398 / NBRC 14523 / NRRL B-16468 / INA 2240</strain>
    </source>
</reference>
<keyword evidence="4 7" id="KW-0560">Oxidoreductase</keyword>